<reference evidence="7 8" key="1">
    <citation type="submission" date="2019-12" db="EMBL/GenBank/DDBJ databases">
        <title>Novel species isolated from a subtropical stream in China.</title>
        <authorList>
            <person name="Lu H."/>
        </authorList>
    </citation>
    <scope>NUCLEOTIDE SEQUENCE [LARGE SCALE GENOMIC DNA]</scope>
    <source>
        <strain evidence="7 8">FT127W</strain>
    </source>
</reference>
<proteinExistence type="predicted"/>
<evidence type="ECO:0000256" key="4">
    <source>
        <dbReference type="ARBA" id="ARBA00023136"/>
    </source>
</evidence>
<evidence type="ECO:0000313" key="8">
    <source>
        <dbReference type="Proteomes" id="UP000450676"/>
    </source>
</evidence>
<dbReference type="InterPro" id="IPR025423">
    <property type="entry name" value="TMEM205-like"/>
</dbReference>
<evidence type="ECO:0000256" key="3">
    <source>
        <dbReference type="ARBA" id="ARBA00022989"/>
    </source>
</evidence>
<feature type="domain" description="TMEM205-like" evidence="6">
    <location>
        <begin position="11"/>
        <end position="110"/>
    </location>
</feature>
<evidence type="ECO:0000256" key="5">
    <source>
        <dbReference type="SAM" id="Phobius"/>
    </source>
</evidence>
<keyword evidence="2 5" id="KW-0812">Transmembrane</keyword>
<keyword evidence="4 5" id="KW-0472">Membrane</keyword>
<evidence type="ECO:0000256" key="1">
    <source>
        <dbReference type="ARBA" id="ARBA00004370"/>
    </source>
</evidence>
<dbReference type="Pfam" id="PF13664">
    <property type="entry name" value="DUF4149"/>
    <property type="match status" value="1"/>
</dbReference>
<feature type="transmembrane region" description="Helical" evidence="5">
    <location>
        <begin position="127"/>
        <end position="148"/>
    </location>
</feature>
<evidence type="ECO:0000259" key="6">
    <source>
        <dbReference type="Pfam" id="PF13664"/>
    </source>
</evidence>
<comment type="subcellular location">
    <subcellularLocation>
        <location evidence="1">Membrane</location>
    </subcellularLocation>
</comment>
<organism evidence="7 8">
    <name type="scientific">Pseudoduganella aquatica</name>
    <dbReference type="NCBI Taxonomy" id="2660641"/>
    <lineage>
        <taxon>Bacteria</taxon>
        <taxon>Pseudomonadati</taxon>
        <taxon>Pseudomonadota</taxon>
        <taxon>Betaproteobacteria</taxon>
        <taxon>Burkholderiales</taxon>
        <taxon>Oxalobacteraceae</taxon>
        <taxon>Telluria group</taxon>
        <taxon>Pseudoduganella</taxon>
    </lineage>
</organism>
<sequence>MRSLLPKLRLLVAVLWAGSLWAVGYLVAPTLFATLSDRVLAGTIAGSMFHAMAMLSLGCGLAMLLLLWRGTPEWDGQRRRTVLAIIVLMVMCTVVSHFGLQPMMAELRAAAGPAGVMESAMKSRFGMLHGVSSGIYLIQSLLAGWLVLKQ</sequence>
<evidence type="ECO:0000256" key="2">
    <source>
        <dbReference type="ARBA" id="ARBA00022692"/>
    </source>
</evidence>
<keyword evidence="3 5" id="KW-1133">Transmembrane helix</keyword>
<comment type="caution">
    <text evidence="7">The sequence shown here is derived from an EMBL/GenBank/DDBJ whole genome shotgun (WGS) entry which is preliminary data.</text>
</comment>
<dbReference type="EMBL" id="WWCU01000009">
    <property type="protein sequence ID" value="MYN07827.1"/>
    <property type="molecule type" value="Genomic_DNA"/>
</dbReference>
<keyword evidence="8" id="KW-1185">Reference proteome</keyword>
<dbReference type="Proteomes" id="UP000450676">
    <property type="component" value="Unassembled WGS sequence"/>
</dbReference>
<dbReference type="RefSeq" id="WP_161072164.1">
    <property type="nucleotide sequence ID" value="NZ_CP086370.1"/>
</dbReference>
<evidence type="ECO:0000313" key="7">
    <source>
        <dbReference type="EMBL" id="MYN07827.1"/>
    </source>
</evidence>
<gene>
    <name evidence="7" type="ORF">GTP77_10830</name>
</gene>
<dbReference type="AlphaFoldDB" id="A0A7X4KM52"/>
<name>A0A7X4KM52_9BURK</name>
<protein>
    <submittedName>
        <fullName evidence="7">DUF4149 domain-containing protein</fullName>
    </submittedName>
</protein>
<feature type="transmembrane region" description="Helical" evidence="5">
    <location>
        <begin position="80"/>
        <end position="100"/>
    </location>
</feature>
<feature type="transmembrane region" description="Helical" evidence="5">
    <location>
        <begin position="49"/>
        <end position="68"/>
    </location>
</feature>
<dbReference type="GO" id="GO:0016020">
    <property type="term" value="C:membrane"/>
    <property type="evidence" value="ECO:0007669"/>
    <property type="project" value="UniProtKB-SubCell"/>
</dbReference>
<accession>A0A7X4KM52</accession>